<protein>
    <submittedName>
        <fullName evidence="2">Putative lipoprotein</fullName>
    </submittedName>
</protein>
<dbReference type="EMBL" id="KF006347">
    <property type="protein sequence ID" value="AHX99894.1"/>
    <property type="molecule type" value="Genomic_DNA"/>
</dbReference>
<keyword evidence="2" id="KW-0449">Lipoprotein</keyword>
<dbReference type="AlphaFoldDB" id="A0A023UF15"/>
<organism evidence="2">
    <name type="scientific">Staphylococcus haemolyticus</name>
    <dbReference type="NCBI Taxonomy" id="1283"/>
    <lineage>
        <taxon>Bacteria</taxon>
        <taxon>Bacillati</taxon>
        <taxon>Bacillota</taxon>
        <taxon>Bacilli</taxon>
        <taxon>Bacillales</taxon>
        <taxon>Staphylococcaceae</taxon>
        <taxon>Staphylococcus</taxon>
    </lineage>
</organism>
<feature type="compositionally biased region" description="Basic and acidic residues" evidence="1">
    <location>
        <begin position="9"/>
        <end position="50"/>
    </location>
</feature>
<accession>A0A023UF15</accession>
<dbReference type="Proteomes" id="UP001269271">
    <property type="component" value="Unassembled WGS sequence"/>
</dbReference>
<feature type="region of interest" description="Disordered" evidence="1">
    <location>
        <begin position="1"/>
        <end position="50"/>
    </location>
</feature>
<evidence type="ECO:0000256" key="1">
    <source>
        <dbReference type="SAM" id="MobiDB-lite"/>
    </source>
</evidence>
<gene>
    <name evidence="3" type="ORF">RO950_04780</name>
    <name evidence="2" type="ORF">SHP0185</name>
</gene>
<keyword evidence="4" id="KW-1185">Reference proteome</keyword>
<dbReference type="KEGG" id="shh:ShL2_00110"/>
<reference evidence="3 4" key="3">
    <citation type="submission" date="2023-08" db="EMBL/GenBank/DDBJ databases">
        <title>Genomic surveillance of Staphylococcus haemolyticus neonatal outbreak in southern France.</title>
        <authorList>
            <person name="Magnan C."/>
            <person name="Morsli M."/>
            <person name="Thiery B."/>
            <person name="Salipante F."/>
            <person name="Attar J."/>
            <person name="Massimo D.M."/>
            <person name="Ory J."/>
            <person name="Pantel A."/>
            <person name="Lavigne J.-P."/>
        </authorList>
    </citation>
    <scope>NUCLEOTIDE SEQUENCE [LARGE SCALE GENOMIC DNA]</scope>
    <source>
        <strain evidence="3 4">NSH026</strain>
    </source>
</reference>
<reference evidence="2" key="1">
    <citation type="submission" date="2013-03" db="EMBL/GenBank/DDBJ databases">
        <authorList>
            <person name="Borui P."/>
            <person name="Yunsong Y."/>
        </authorList>
    </citation>
    <scope>NUCLEOTIDE SEQUENCE</scope>
    <source>
        <strain evidence="2">SH32</strain>
    </source>
</reference>
<evidence type="ECO:0000313" key="3">
    <source>
        <dbReference type="EMBL" id="MDT4286333.1"/>
    </source>
</evidence>
<dbReference type="RefSeq" id="WP_016930528.1">
    <property type="nucleotide sequence ID" value="NZ_CAJCGC010000039.1"/>
</dbReference>
<sequence length="287" mass="32966">MLTACSTHEPSKENKTEFHTKLTDTKTTKDNKKQNKVDNKKKDEEKNKDIIPNFSEKEKLPLAFCVDHVDQYTLTKNEILTGFYLAIAPAGEYHYKLVDFTLVKHDKPVANAPKDMHFYTVYPDKRNFVAIIGVNNEKIFLGGTQAAIIDYNELMQHGREVNLKDVYLKNKNNKALPELVSKMHIDNKYPDISYDENGISYKQLERLGGVGLHLRNQIYQIIADFEGVSLTDSGYLWEDVKLLNSNGDWSVQYRNQDGEIVGSYRNMNDKIQKLDANGNVVKEKKVK</sequence>
<evidence type="ECO:0000313" key="2">
    <source>
        <dbReference type="EMBL" id="AHX99894.1"/>
    </source>
</evidence>
<reference evidence="2" key="2">
    <citation type="journal article" date="2014" name="PLoS ONE">
        <title>Characterization of the staphylococcal cassette chromosome composite island of Staphylococcus haemolyticus SH32, a methicillin-resistant clinical isolate from China.</title>
        <authorList>
            <person name="Yu D."/>
            <person name="Pi B."/>
            <person name="Chen Y."/>
            <person name="Wang Y."/>
            <person name="Ruan Z."/>
            <person name="Otto M."/>
            <person name="Yu Y."/>
        </authorList>
    </citation>
    <scope>NUCLEOTIDE SEQUENCE</scope>
    <source>
        <strain evidence="2">SH32</strain>
    </source>
</reference>
<dbReference type="PATRIC" id="fig|1283.481.peg.1802"/>
<evidence type="ECO:0000313" key="4">
    <source>
        <dbReference type="Proteomes" id="UP001269271"/>
    </source>
</evidence>
<name>A0A023UF15_STAHA</name>
<proteinExistence type="predicted"/>
<dbReference type="EMBL" id="JAVSOO010000009">
    <property type="protein sequence ID" value="MDT4286333.1"/>
    <property type="molecule type" value="Genomic_DNA"/>
</dbReference>